<gene>
    <name evidence="4" type="ORF">FDP41_001492</name>
</gene>
<evidence type="ECO:0000313" key="5">
    <source>
        <dbReference type="Proteomes" id="UP000444721"/>
    </source>
</evidence>
<dbReference type="VEuPathDB" id="AmoebaDB:FDP41_001492"/>
<feature type="transmembrane region" description="Helical" evidence="2">
    <location>
        <begin position="532"/>
        <end position="553"/>
    </location>
</feature>
<comment type="caution">
    <text evidence="4">The sequence shown here is derived from an EMBL/GenBank/DDBJ whole genome shotgun (WGS) entry which is preliminary data.</text>
</comment>
<evidence type="ECO:0000256" key="1">
    <source>
        <dbReference type="SAM" id="MobiDB-lite"/>
    </source>
</evidence>
<keyword evidence="5" id="KW-1185">Reference proteome</keyword>
<name>A0A6A5C1Q1_NAEFO</name>
<keyword evidence="2" id="KW-0472">Membrane</keyword>
<dbReference type="RefSeq" id="XP_044563862.1">
    <property type="nucleotide sequence ID" value="XM_044704582.1"/>
</dbReference>
<keyword evidence="2" id="KW-1133">Transmembrane helix</keyword>
<dbReference type="InterPro" id="IPR036047">
    <property type="entry name" value="F-box-like_dom_sf"/>
</dbReference>
<dbReference type="Proteomes" id="UP000444721">
    <property type="component" value="Unassembled WGS sequence"/>
</dbReference>
<dbReference type="OrthoDB" id="10319547at2759"/>
<accession>A0A6A5C1Q1</accession>
<proteinExistence type="predicted"/>
<feature type="compositionally biased region" description="Polar residues" evidence="1">
    <location>
        <begin position="1"/>
        <end position="11"/>
    </location>
</feature>
<dbReference type="VEuPathDB" id="AmoebaDB:NfTy_053290"/>
<dbReference type="InterPro" id="IPR001810">
    <property type="entry name" value="F-box_dom"/>
</dbReference>
<evidence type="ECO:0000259" key="3">
    <source>
        <dbReference type="PROSITE" id="PS50181"/>
    </source>
</evidence>
<evidence type="ECO:0000256" key="2">
    <source>
        <dbReference type="SAM" id="Phobius"/>
    </source>
</evidence>
<protein>
    <recommendedName>
        <fullName evidence="3">F-box domain-containing protein</fullName>
    </recommendedName>
</protein>
<feature type="compositionally biased region" description="Polar residues" evidence="1">
    <location>
        <begin position="19"/>
        <end position="37"/>
    </location>
</feature>
<feature type="transmembrane region" description="Helical" evidence="2">
    <location>
        <begin position="453"/>
        <end position="479"/>
    </location>
</feature>
<dbReference type="PROSITE" id="PS50181">
    <property type="entry name" value="FBOX"/>
    <property type="match status" value="1"/>
</dbReference>
<dbReference type="Pfam" id="PF00646">
    <property type="entry name" value="F-box"/>
    <property type="match status" value="1"/>
</dbReference>
<feature type="region of interest" description="Disordered" evidence="1">
    <location>
        <begin position="1"/>
        <end position="37"/>
    </location>
</feature>
<feature type="transmembrane region" description="Helical" evidence="2">
    <location>
        <begin position="253"/>
        <end position="273"/>
    </location>
</feature>
<dbReference type="EMBL" id="VFQX01000027">
    <property type="protein sequence ID" value="KAF0979149.1"/>
    <property type="molecule type" value="Genomic_DNA"/>
</dbReference>
<dbReference type="VEuPathDB" id="AmoebaDB:NF0109010"/>
<feature type="transmembrane region" description="Helical" evidence="2">
    <location>
        <begin position="386"/>
        <end position="405"/>
    </location>
</feature>
<reference evidence="4 5" key="1">
    <citation type="journal article" date="2019" name="Sci. Rep.">
        <title>Nanopore sequencing improves the draft genome of the human pathogenic amoeba Naegleria fowleri.</title>
        <authorList>
            <person name="Liechti N."/>
            <person name="Schurch N."/>
            <person name="Bruggmann R."/>
            <person name="Wittwer M."/>
        </authorList>
    </citation>
    <scope>NUCLEOTIDE SEQUENCE [LARGE SCALE GENOMIC DNA]</scope>
    <source>
        <strain evidence="4 5">ATCC 30894</strain>
    </source>
</reference>
<feature type="transmembrane region" description="Helical" evidence="2">
    <location>
        <begin position="359"/>
        <end position="380"/>
    </location>
</feature>
<feature type="transmembrane region" description="Helical" evidence="2">
    <location>
        <begin position="491"/>
        <end position="512"/>
    </location>
</feature>
<dbReference type="SUPFAM" id="SSF81383">
    <property type="entry name" value="F-box domain"/>
    <property type="match status" value="1"/>
</dbReference>
<keyword evidence="2" id="KW-0812">Transmembrane</keyword>
<dbReference type="AlphaFoldDB" id="A0A6A5C1Q1"/>
<evidence type="ECO:0000313" key="4">
    <source>
        <dbReference type="EMBL" id="KAF0979149.1"/>
    </source>
</evidence>
<feature type="transmembrane region" description="Helical" evidence="2">
    <location>
        <begin position="426"/>
        <end position="447"/>
    </location>
</feature>
<dbReference type="GeneID" id="68108710"/>
<organism evidence="4 5">
    <name type="scientific">Naegleria fowleri</name>
    <name type="common">Brain eating amoeba</name>
    <dbReference type="NCBI Taxonomy" id="5763"/>
    <lineage>
        <taxon>Eukaryota</taxon>
        <taxon>Discoba</taxon>
        <taxon>Heterolobosea</taxon>
        <taxon>Tetramitia</taxon>
        <taxon>Eutetramitia</taxon>
        <taxon>Vahlkampfiidae</taxon>
        <taxon>Naegleria</taxon>
    </lineage>
</organism>
<feature type="transmembrane region" description="Helical" evidence="2">
    <location>
        <begin position="285"/>
        <end position="306"/>
    </location>
</feature>
<dbReference type="OMA" id="CATIQME"/>
<feature type="domain" description="F-box" evidence="3">
    <location>
        <begin position="142"/>
        <end position="188"/>
    </location>
</feature>
<sequence>MSEQLTVPSDSNDGHQNPEENTNNHTGTHAVGYQTSGSGEAVSLQINEDSNDQQNLNNDESNRNNMLSSTRIKENILSTKDFFSGMLSYKLTSFRKKNSVQHLENSNIGSAEESTSLIKKNCGVSGYIAPLPKCDWSSIDVPKHLGGMYDDVFRYIFMFMTPKELIIFGGVSRRFREMSVTDEVWSPIYQSYTFSSVEKDTTVTQNFRHEFLKKLKENSTLEFLREESKQNVPILEQVQACCQCGYGFMAPQIFFTSFTVFSILVPLLMDGYIDISQVGFCSLPFFFALGTYLFISVSLLIDPYSLDKKRSKYLKYLQPQSLDTGFYNDRWALMGSESTEESDFDDGWKESINLSVWHLWIWLLFILGYLSKYIWFAAFYSPFSLLFIPCHVYTIIYCIGPLIFYKNSRSNHTVSRDSKVTSYCSYVTNSLIVILSSVQILLIGLKLDGVIGAYWNIVLLPAWIFLLFINCMCCWYAACAGLTNGKEGGCFALYGITIHILFAFFYQVWFIIVALRLDLIITSPWTPLFVPMWLFLSFSCCTHCLCSSVCISARHLHLIGLT</sequence>